<accession>A0A8S5V2B9</accession>
<name>A0A8S5V2B9_9CAUD</name>
<organism evidence="1">
    <name type="scientific">Myoviridae sp. ctJ2i1</name>
    <dbReference type="NCBI Taxonomy" id="2825079"/>
    <lineage>
        <taxon>Viruses</taxon>
        <taxon>Duplodnaviria</taxon>
        <taxon>Heunggongvirae</taxon>
        <taxon>Uroviricota</taxon>
        <taxon>Caudoviricetes</taxon>
    </lineage>
</organism>
<proteinExistence type="predicted"/>
<evidence type="ECO:0000313" key="1">
    <source>
        <dbReference type="EMBL" id="DAG00763.1"/>
    </source>
</evidence>
<dbReference type="EMBL" id="BK016182">
    <property type="protein sequence ID" value="DAG00763.1"/>
    <property type="molecule type" value="Genomic_DNA"/>
</dbReference>
<protein>
    <submittedName>
        <fullName evidence="1">Uncharacterized protein</fullName>
    </submittedName>
</protein>
<reference evidence="1" key="1">
    <citation type="journal article" date="2021" name="Proc. Natl. Acad. Sci. U.S.A.">
        <title>A Catalog of Tens of Thousands of Viruses from Human Metagenomes Reveals Hidden Associations with Chronic Diseases.</title>
        <authorList>
            <person name="Tisza M.J."/>
            <person name="Buck C.B."/>
        </authorList>
    </citation>
    <scope>NUCLEOTIDE SEQUENCE</scope>
    <source>
        <strain evidence="1">CtJ2i1</strain>
    </source>
</reference>
<sequence>MNQYLVDAIVDHDDWIRYIRPRKMCYSDDISEKYDLDNIIVAISESYYKYSAELYLQYLMYLIVVE</sequence>